<feature type="region of interest" description="Disordered" evidence="1">
    <location>
        <begin position="619"/>
        <end position="700"/>
    </location>
</feature>
<feature type="domain" description="DNA mismatch repair protein MutS-like N-terminal" evidence="2">
    <location>
        <begin position="700"/>
        <end position="790"/>
    </location>
</feature>
<feature type="region of interest" description="Disordered" evidence="1">
    <location>
        <begin position="783"/>
        <end position="805"/>
    </location>
</feature>
<dbReference type="GO" id="GO:0030983">
    <property type="term" value="F:mismatched DNA binding"/>
    <property type="evidence" value="ECO:0007669"/>
    <property type="project" value="InterPro"/>
</dbReference>
<feature type="compositionally biased region" description="Basic and acidic residues" evidence="1">
    <location>
        <begin position="682"/>
        <end position="700"/>
    </location>
</feature>
<accession>A0A3E4ZAJ7</accession>
<reference evidence="4 5" key="1">
    <citation type="submission" date="2018-08" db="EMBL/GenBank/DDBJ databases">
        <title>A genome reference for cultivated species of the human gut microbiota.</title>
        <authorList>
            <person name="Zou Y."/>
            <person name="Xue W."/>
            <person name="Luo G."/>
        </authorList>
    </citation>
    <scope>NUCLEOTIDE SEQUENCE [LARGE SCALE GENOMIC DNA]</scope>
    <source>
        <strain evidence="4 5">OM06-2</strain>
    </source>
</reference>
<feature type="domain" description="Polyvalent protein metallopeptidase" evidence="3">
    <location>
        <begin position="188"/>
        <end position="303"/>
    </location>
</feature>
<evidence type="ECO:0000313" key="4">
    <source>
        <dbReference type="EMBL" id="RGM92078.1"/>
    </source>
</evidence>
<organism evidence="4 5">
    <name type="scientific">Phocaeicola plebeius</name>
    <dbReference type="NCBI Taxonomy" id="310297"/>
    <lineage>
        <taxon>Bacteria</taxon>
        <taxon>Pseudomonadati</taxon>
        <taxon>Bacteroidota</taxon>
        <taxon>Bacteroidia</taxon>
        <taxon>Bacteroidales</taxon>
        <taxon>Bacteroidaceae</taxon>
        <taxon>Phocaeicola</taxon>
    </lineage>
</organism>
<proteinExistence type="predicted"/>
<dbReference type="AlphaFoldDB" id="A0A3E4ZAJ7"/>
<name>A0A3E4ZAJ7_9BACT</name>
<dbReference type="GO" id="GO:0006298">
    <property type="term" value="P:mismatch repair"/>
    <property type="evidence" value="ECO:0007669"/>
    <property type="project" value="InterPro"/>
</dbReference>
<sequence>MKEKSPQEKNAAERQVSLITEALSKAADNKGVWLNEQGKQYPRFYPKGAAVSPFNALVMGLNSDKNGFSTNLYTLFSEAKKRDESVMAHERGVPFNWYAWNKYVNRHNPEDIISRKDYQELSATDQTQYKGIHNREIRVLFNIDQTMLPLKDKEKYEDVVKANVGANEDKALRSQVNYFIQKMKENLMAVRKDGSGVAHYDTEKDAVYMPKQENFEHYSDYVQEMLRQVVSATGHQQRLAREGMVMKNGIAPSEDAVKQEKLVVELASGIKMMEMGMPAKISKENMGLVDYWNRELKENPCLIDAIESDVNNALDIIRKAERGEKIEYSSLKNELQTTEMQAHMPKHYFVADEIAKHPDSEQKFVVIVRDKENKSADVVLPAGASLEVNNEVSGMSKQRIEHALQKEGFLSVKFYNPDGALGYHPDDSYFAGKDITVARLKNWQLEDISKIDVSDAVSQSKQVGFDRIQMVQDDNKRWAMYIKPEGQKAFSIYPDKADLNRFFTTLKQAQDTMDSLRVELAQKYYAMAETKPDLKVDLFGSGQHNEVDMNRIQKVNVFKAKNDVILCAATIDGADKLQPRVVSPSQWQRMWIAEDKNEYKKHLAATLFADILQKGQTQEQTASEKQVDETEVKQETQVSTDKNEEEHREYHEEENKQASSEEKTDIREEKDATVQRDNNATVEKKEETKGKQKEETKDSPIMKQWKELKAKHPDALLLFRVGDFYEMYEQDAKRGAEVLGITLTKRNTQAGPYMAGFPHHALDTYLPKLIRAGERVAICDQLEAPKQKQQEQNTEEQQRSGGMKR</sequence>
<dbReference type="InterPro" id="IPR016151">
    <property type="entry name" value="DNA_mismatch_repair_MutS_N"/>
</dbReference>
<dbReference type="InterPro" id="IPR041459">
    <property type="entry name" value="MPTase-PolyVal"/>
</dbReference>
<evidence type="ECO:0000256" key="1">
    <source>
        <dbReference type="SAM" id="MobiDB-lite"/>
    </source>
</evidence>
<dbReference type="Gene3D" id="3.40.1170.10">
    <property type="entry name" value="DNA repair protein MutS, domain I"/>
    <property type="match status" value="1"/>
</dbReference>
<dbReference type="GO" id="GO:0005524">
    <property type="term" value="F:ATP binding"/>
    <property type="evidence" value="ECO:0007669"/>
    <property type="project" value="InterPro"/>
</dbReference>
<dbReference type="RefSeq" id="WP_117701487.1">
    <property type="nucleotide sequence ID" value="NZ_QSTW01000005.1"/>
</dbReference>
<gene>
    <name evidence="4" type="ORF">DXB87_06340</name>
</gene>
<evidence type="ECO:0000259" key="3">
    <source>
        <dbReference type="Pfam" id="PF18818"/>
    </source>
</evidence>
<comment type="caution">
    <text evidence="4">The sequence shown here is derived from an EMBL/GenBank/DDBJ whole genome shotgun (WGS) entry which is preliminary data.</text>
</comment>
<dbReference type="GO" id="GO:0003697">
    <property type="term" value="F:single-stranded DNA binding"/>
    <property type="evidence" value="ECO:0007669"/>
    <property type="project" value="InterPro"/>
</dbReference>
<feature type="compositionally biased region" description="Basic and acidic residues" evidence="1">
    <location>
        <begin position="641"/>
        <end position="674"/>
    </location>
</feature>
<feature type="compositionally biased region" description="Basic and acidic residues" evidence="1">
    <location>
        <begin position="625"/>
        <end position="634"/>
    </location>
</feature>
<evidence type="ECO:0000313" key="5">
    <source>
        <dbReference type="Proteomes" id="UP000260814"/>
    </source>
</evidence>
<evidence type="ECO:0000259" key="2">
    <source>
        <dbReference type="Pfam" id="PF01624"/>
    </source>
</evidence>
<dbReference type="InterPro" id="IPR007695">
    <property type="entry name" value="DNA_mismatch_repair_MutS-lik_N"/>
</dbReference>
<protein>
    <submittedName>
        <fullName evidence="4">DUF1738 domain-containing protein</fullName>
    </submittedName>
</protein>
<dbReference type="Proteomes" id="UP000260814">
    <property type="component" value="Unassembled WGS sequence"/>
</dbReference>
<dbReference type="EMBL" id="QSTW01000005">
    <property type="protein sequence ID" value="RGM92078.1"/>
    <property type="molecule type" value="Genomic_DNA"/>
</dbReference>
<dbReference type="SUPFAM" id="SSF55271">
    <property type="entry name" value="DNA repair protein MutS, domain I"/>
    <property type="match status" value="1"/>
</dbReference>
<dbReference type="Pfam" id="PF18818">
    <property type="entry name" value="MPTase-PolyVal"/>
    <property type="match status" value="1"/>
</dbReference>
<dbReference type="Pfam" id="PF01624">
    <property type="entry name" value="MutS_I"/>
    <property type="match status" value="1"/>
</dbReference>